<keyword evidence="1" id="KW-0812">Transmembrane</keyword>
<reference evidence="2" key="1">
    <citation type="submission" date="2021-05" db="EMBL/GenBank/DDBJ databases">
        <authorList>
            <person name="Pietrasiak N."/>
            <person name="Ward R."/>
            <person name="Stajich J.E."/>
            <person name="Kurbessoian T."/>
        </authorList>
    </citation>
    <scope>NUCLEOTIDE SEQUENCE</scope>
    <source>
        <strain evidence="2">UHER 2000/2452</strain>
    </source>
</reference>
<comment type="caution">
    <text evidence="2">The sequence shown here is derived from an EMBL/GenBank/DDBJ whole genome shotgun (WGS) entry which is preliminary data.</text>
</comment>
<dbReference type="Proteomes" id="UP000757435">
    <property type="component" value="Unassembled WGS sequence"/>
</dbReference>
<dbReference type="EMBL" id="JAHHHD010000041">
    <property type="protein sequence ID" value="MBW4661627.1"/>
    <property type="molecule type" value="Genomic_DNA"/>
</dbReference>
<keyword evidence="1" id="KW-0472">Membrane</keyword>
<evidence type="ECO:0000313" key="3">
    <source>
        <dbReference type="Proteomes" id="UP000757435"/>
    </source>
</evidence>
<organism evidence="2 3">
    <name type="scientific">Drouetiella hepatica Uher 2000/2452</name>
    <dbReference type="NCBI Taxonomy" id="904376"/>
    <lineage>
        <taxon>Bacteria</taxon>
        <taxon>Bacillati</taxon>
        <taxon>Cyanobacteriota</taxon>
        <taxon>Cyanophyceae</taxon>
        <taxon>Oculatellales</taxon>
        <taxon>Oculatellaceae</taxon>
        <taxon>Drouetiella</taxon>
    </lineage>
</organism>
<feature type="transmembrane region" description="Helical" evidence="1">
    <location>
        <begin position="51"/>
        <end position="72"/>
    </location>
</feature>
<evidence type="ECO:0000256" key="1">
    <source>
        <dbReference type="SAM" id="Phobius"/>
    </source>
</evidence>
<protein>
    <submittedName>
        <fullName evidence="2">Uncharacterized protein</fullName>
    </submittedName>
</protein>
<evidence type="ECO:0000313" key="2">
    <source>
        <dbReference type="EMBL" id="MBW4661627.1"/>
    </source>
</evidence>
<keyword evidence="1" id="KW-1133">Transmembrane helix</keyword>
<dbReference type="AlphaFoldDB" id="A0A951UPM4"/>
<name>A0A951UPM4_9CYAN</name>
<accession>A0A951UPM4</accession>
<reference evidence="2" key="2">
    <citation type="journal article" date="2022" name="Microbiol. Resour. Announc.">
        <title>Metagenome Sequencing to Explore Phylogenomics of Terrestrial Cyanobacteria.</title>
        <authorList>
            <person name="Ward R.D."/>
            <person name="Stajich J.E."/>
            <person name="Johansen J.R."/>
            <person name="Huntemann M."/>
            <person name="Clum A."/>
            <person name="Foster B."/>
            <person name="Foster B."/>
            <person name="Roux S."/>
            <person name="Palaniappan K."/>
            <person name="Varghese N."/>
            <person name="Mukherjee S."/>
            <person name="Reddy T.B.K."/>
            <person name="Daum C."/>
            <person name="Copeland A."/>
            <person name="Chen I.A."/>
            <person name="Ivanova N.N."/>
            <person name="Kyrpides N.C."/>
            <person name="Shapiro N."/>
            <person name="Eloe-Fadrosh E.A."/>
            <person name="Pietrasiak N."/>
        </authorList>
    </citation>
    <scope>NUCLEOTIDE SEQUENCE</scope>
    <source>
        <strain evidence="2">UHER 2000/2452</strain>
    </source>
</reference>
<proteinExistence type="predicted"/>
<gene>
    <name evidence="2" type="ORF">KME15_23405</name>
</gene>
<sequence>MSFANNLVSSALLVGALFSITTFPLAALSSKPVTVELEQDTVFAGSLKDIAVPYLLTTAAISIGAGVANFAVMNWQQSSRKLASLEGQMSKLTHQLSEKEAQVEYLKFSQPKLEALGLAGFLQAANEPTAQIGAAHPTRLLPETSTVQVAESPVIAQVAISQPFDPIPDQALSNYSANVRAVASFPAAQAFMGFARPKPESQLPVDSSADSSEVEASLNLSNPAQVSELLANLKQVMTQLERLHTEQTQNVSSYPKLAS</sequence>